<dbReference type="AlphaFoldDB" id="A0A212KMC9"/>
<evidence type="ECO:0000256" key="4">
    <source>
        <dbReference type="ARBA" id="ARBA00025742"/>
    </source>
</evidence>
<dbReference type="InterPro" id="IPR042283">
    <property type="entry name" value="GpdQ_catalytic"/>
</dbReference>
<dbReference type="GO" id="GO:0046872">
    <property type="term" value="F:metal ion binding"/>
    <property type="evidence" value="ECO:0007669"/>
    <property type="project" value="UniProtKB-KW"/>
</dbReference>
<evidence type="ECO:0000259" key="5">
    <source>
        <dbReference type="Pfam" id="PF00149"/>
    </source>
</evidence>
<dbReference type="InterPro" id="IPR042281">
    <property type="entry name" value="GpdQ_beta-strand"/>
</dbReference>
<reference evidence="6" key="1">
    <citation type="submission" date="2016-04" db="EMBL/GenBank/DDBJ databases">
        <authorList>
            <person name="Evans L.H."/>
            <person name="Alamgir A."/>
            <person name="Owens N."/>
            <person name="Weber N.D."/>
            <person name="Virtaneva K."/>
            <person name="Barbian K."/>
            <person name="Babar A."/>
            <person name="Rosenke K."/>
        </authorList>
    </citation>
    <scope>NUCLEOTIDE SEQUENCE</scope>
    <source>
        <strain evidence="6">86</strain>
    </source>
</reference>
<evidence type="ECO:0000256" key="3">
    <source>
        <dbReference type="ARBA" id="ARBA00023004"/>
    </source>
</evidence>
<protein>
    <submittedName>
        <fullName evidence="6">3',5'-cyclic adenosine monophosphate phosphodiesterase CpdA</fullName>
        <ecNumber evidence="6">3.1.4.17</ecNumber>
    </submittedName>
</protein>
<dbReference type="PANTHER" id="PTHR42988:SF2">
    <property type="entry name" value="CYCLIC NUCLEOTIDE PHOSPHODIESTERASE CBUA0032-RELATED"/>
    <property type="match status" value="1"/>
</dbReference>
<keyword evidence="1" id="KW-0479">Metal-binding</keyword>
<keyword evidence="2 6" id="KW-0378">Hydrolase</keyword>
<evidence type="ECO:0000256" key="2">
    <source>
        <dbReference type="ARBA" id="ARBA00022801"/>
    </source>
</evidence>
<evidence type="ECO:0000256" key="1">
    <source>
        <dbReference type="ARBA" id="ARBA00022723"/>
    </source>
</evidence>
<comment type="similarity">
    <text evidence="4">Belongs to the cyclic nucleotide phosphodiesterase class-III family.</text>
</comment>
<dbReference type="InterPro" id="IPR029052">
    <property type="entry name" value="Metallo-depent_PP-like"/>
</dbReference>
<dbReference type="InterPro" id="IPR004843">
    <property type="entry name" value="Calcineurin-like_PHP"/>
</dbReference>
<evidence type="ECO:0000313" key="6">
    <source>
        <dbReference type="EMBL" id="SBW12800.1"/>
    </source>
</evidence>
<feature type="domain" description="Calcineurin-like phosphoesterase" evidence="5">
    <location>
        <begin position="1"/>
        <end position="196"/>
    </location>
</feature>
<name>A0A212KMC9_9PROT</name>
<proteinExistence type="inferred from homology"/>
<dbReference type="Pfam" id="PF00149">
    <property type="entry name" value="Metallophos"/>
    <property type="match status" value="1"/>
</dbReference>
<dbReference type="InterPro" id="IPR050884">
    <property type="entry name" value="CNP_phosphodiesterase-III"/>
</dbReference>
<dbReference type="Gene3D" id="3.30.750.180">
    <property type="entry name" value="GpdQ, beta-strand dimerisation domain"/>
    <property type="match status" value="1"/>
</dbReference>
<dbReference type="PANTHER" id="PTHR42988">
    <property type="entry name" value="PHOSPHOHYDROLASE"/>
    <property type="match status" value="1"/>
</dbReference>
<accession>A0A212KMC9</accession>
<dbReference type="Gene3D" id="3.60.21.40">
    <property type="entry name" value="GpdQ, catalytic alpha/beta sandwich domain"/>
    <property type="match status" value="1"/>
</dbReference>
<dbReference type="GO" id="GO:0004114">
    <property type="term" value="F:3',5'-cyclic-nucleotide phosphodiesterase activity"/>
    <property type="evidence" value="ECO:0007669"/>
    <property type="project" value="UniProtKB-EC"/>
</dbReference>
<dbReference type="SUPFAM" id="SSF56300">
    <property type="entry name" value="Metallo-dependent phosphatases"/>
    <property type="match status" value="1"/>
</dbReference>
<sequence length="273" mass="29523">MLIAHVADLHVSADGRPVHDLVDTDAATRGVVDAVNAARPDVVLVTGDLTHDGDAAAAGRARDLLRRLDAPVYVCPGNHDRRETLRAAFGRRDDDRDDAWMAYVVEDLPVRLIALDAATEDPMVGALETAQVDWLAARLAEQPERPTAIFLHHPPFDTGIDWLDQIGISEGRDDLGAVLAAHRNVRALLCGHLHRPMRGAWYGAPVIAAPSVMNRVAFVGENADGSPVTEIAAPPGFVLHRVVNGAWDPNMCFLNGHSEPWLAAMPDPWANNP</sequence>
<dbReference type="CDD" id="cd07402">
    <property type="entry name" value="MPP_GpdQ"/>
    <property type="match status" value="1"/>
</dbReference>
<dbReference type="EC" id="3.1.4.17" evidence="6"/>
<keyword evidence="3" id="KW-0408">Iron</keyword>
<dbReference type="EMBL" id="FLUO01000003">
    <property type="protein sequence ID" value="SBW12800.1"/>
    <property type="molecule type" value="Genomic_DNA"/>
</dbReference>
<dbReference type="InterPro" id="IPR026575">
    <property type="entry name" value="GpdQ/CpdA-like"/>
</dbReference>
<organism evidence="6">
    <name type="scientific">uncultured Alphaproteobacteria bacterium</name>
    <dbReference type="NCBI Taxonomy" id="91750"/>
    <lineage>
        <taxon>Bacteria</taxon>
        <taxon>Pseudomonadati</taxon>
        <taxon>Pseudomonadota</taxon>
        <taxon>Alphaproteobacteria</taxon>
        <taxon>environmental samples</taxon>
    </lineage>
</organism>
<gene>
    <name evidence="6" type="primary">cpdA</name>
    <name evidence="6" type="ORF">KL86APRO_30291</name>
</gene>